<reference evidence="2" key="2">
    <citation type="submission" date="2015-06" db="EMBL/GenBank/DDBJ databases">
        <title>Genome Sequence of Bacillus endophyticus and Analysis of its Companion Mechanism in the Ketogulonigenium vulgare-Bacillus strain Consortium.</title>
        <authorList>
            <person name="Jia N."/>
            <person name="Du J."/>
            <person name="Ding M.-Z."/>
            <person name="Gao F."/>
            <person name="Yuan Y.-J."/>
        </authorList>
    </citation>
    <scope>NUCLEOTIDE SEQUENCE [LARGE SCALE GENOMIC DNA]</scope>
    <source>
        <strain evidence="2">Hbe603</strain>
    </source>
</reference>
<keyword evidence="2" id="KW-1185">Reference proteome</keyword>
<dbReference type="PATRIC" id="fig|135735.6.peg.1525"/>
<sequence length="66" mass="8102">MKQIRSYEVKEFTYNSKTYRNYHVADMEREGWIESGQMKRLKPNVSITDATKDDYEWYAHFQRETT</sequence>
<dbReference type="Proteomes" id="UP000036202">
    <property type="component" value="Chromosome"/>
</dbReference>
<proteinExistence type="predicted"/>
<evidence type="ECO:0000313" key="2">
    <source>
        <dbReference type="Proteomes" id="UP000036202"/>
    </source>
</evidence>
<name>A0A0H4KUI1_9BACI</name>
<dbReference type="AlphaFoldDB" id="A0A0H4KUI1"/>
<organism evidence="1 2">
    <name type="scientific">Priestia filamentosa</name>
    <dbReference type="NCBI Taxonomy" id="1402861"/>
    <lineage>
        <taxon>Bacteria</taxon>
        <taxon>Bacillati</taxon>
        <taxon>Bacillota</taxon>
        <taxon>Bacilli</taxon>
        <taxon>Bacillales</taxon>
        <taxon>Bacillaceae</taxon>
        <taxon>Priestia</taxon>
    </lineage>
</organism>
<dbReference type="OrthoDB" id="2680435at2"/>
<dbReference type="RefSeq" id="WP_046216919.1">
    <property type="nucleotide sequence ID" value="NZ_CP011974.1"/>
</dbReference>
<dbReference type="KEGG" id="beo:BEH_07505"/>
<protein>
    <submittedName>
        <fullName evidence="1">Uncharacterized protein</fullName>
    </submittedName>
</protein>
<accession>A0A0H4KUI1</accession>
<dbReference type="EMBL" id="CP011974">
    <property type="protein sequence ID" value="AKO91958.1"/>
    <property type="molecule type" value="Genomic_DNA"/>
</dbReference>
<evidence type="ECO:0000313" key="1">
    <source>
        <dbReference type="EMBL" id="AKO91958.1"/>
    </source>
</evidence>
<gene>
    <name evidence="1" type="ORF">BEH_07505</name>
</gene>
<reference evidence="1 2" key="1">
    <citation type="journal article" date="2015" name="PLoS ONE">
        <title>Genome Sequence of Bacillus endophyticus and Analysis of Its Companion Mechanism in the Ketogulonigenium vulgare-Bacillus Strain Consortium.</title>
        <authorList>
            <person name="Jia N."/>
            <person name="Du J."/>
            <person name="Ding M.Z."/>
            <person name="Gao F."/>
            <person name="Yuan Y.J."/>
        </authorList>
    </citation>
    <scope>NUCLEOTIDE SEQUENCE [LARGE SCALE GENOMIC DNA]</scope>
    <source>
        <strain evidence="1 2">Hbe603</strain>
    </source>
</reference>